<dbReference type="SFLD" id="SFLDG01129">
    <property type="entry name" value="C1.5:_HAD__Beta-PGM__Phosphata"/>
    <property type="match status" value="1"/>
</dbReference>
<gene>
    <name evidence="2" type="primary">LOC108618883</name>
</gene>
<dbReference type="InterPro" id="IPR006439">
    <property type="entry name" value="HAD-SF_hydro_IA"/>
</dbReference>
<accession>A0ABM1PTN7</accession>
<dbReference type="InterPro" id="IPR036412">
    <property type="entry name" value="HAD-like_sf"/>
</dbReference>
<dbReference type="Gene3D" id="1.10.150.720">
    <property type="entry name" value="Haloacid dehalogenase-like hydrolase"/>
    <property type="match status" value="1"/>
</dbReference>
<dbReference type="InterPro" id="IPR044924">
    <property type="entry name" value="HAD-SF_hydro_IA_REG-2-like_cap"/>
</dbReference>
<sequence length="262" mass="29586">MPLTAQFVRNLQRFRLVTFDVTDTLLRLKDPIKQYAQTAAACGITGITKEQLEPCFRQHFKLMSKTHANFGSCSPNMNWQTWWHQLVIDTFTCADANLPKAKLQTVAEQLLDVFRTSACWTRIDGATSFVERVRDTGKCVGIISNFDPSLCQVLNAMGFSDKFDFIINSYDAGVMKPNSGIFQLALQKGRNVAPAEALHIGNKLDMDYMGARNSGWCSLLVQEENKEQPLQRSNQQLQPEARHSFASLAQMLQALETKEISW</sequence>
<proteinExistence type="predicted"/>
<dbReference type="Proteomes" id="UP000694904">
    <property type="component" value="Chromosome X"/>
</dbReference>
<dbReference type="NCBIfam" id="TIGR01549">
    <property type="entry name" value="HAD-SF-IA-v1"/>
    <property type="match status" value="1"/>
</dbReference>
<dbReference type="NCBIfam" id="TIGR02252">
    <property type="entry name" value="DREG-2"/>
    <property type="match status" value="1"/>
</dbReference>
<evidence type="ECO:0000313" key="1">
    <source>
        <dbReference type="Proteomes" id="UP000694904"/>
    </source>
</evidence>
<reference evidence="1" key="1">
    <citation type="journal article" date="1997" name="Nucleic Acids Res.">
        <title>tRNAscan-SE: a program for improved detection of transfer RNA genes in genomic sequence.</title>
        <authorList>
            <person name="Lowe T.M."/>
            <person name="Eddy S.R."/>
        </authorList>
    </citation>
    <scope>NUCLEOTIDE SEQUENCE [LARGE SCALE GENOMIC DNA]</scope>
</reference>
<dbReference type="Gene3D" id="3.40.50.1000">
    <property type="entry name" value="HAD superfamily/HAD-like"/>
    <property type="match status" value="1"/>
</dbReference>
<evidence type="ECO:0000313" key="2">
    <source>
        <dbReference type="RefSeq" id="XP_017870573.1"/>
    </source>
</evidence>
<keyword evidence="1" id="KW-1185">Reference proteome</keyword>
<organism evidence="1 2">
    <name type="scientific">Drosophila arizonae</name>
    <name type="common">Fruit fly</name>
    <dbReference type="NCBI Taxonomy" id="7263"/>
    <lineage>
        <taxon>Eukaryota</taxon>
        <taxon>Metazoa</taxon>
        <taxon>Ecdysozoa</taxon>
        <taxon>Arthropoda</taxon>
        <taxon>Hexapoda</taxon>
        <taxon>Insecta</taxon>
        <taxon>Pterygota</taxon>
        <taxon>Neoptera</taxon>
        <taxon>Endopterygota</taxon>
        <taxon>Diptera</taxon>
        <taxon>Brachycera</taxon>
        <taxon>Muscomorpha</taxon>
        <taxon>Ephydroidea</taxon>
        <taxon>Drosophilidae</taxon>
        <taxon>Drosophila</taxon>
    </lineage>
</organism>
<dbReference type="Pfam" id="PF00702">
    <property type="entry name" value="Hydrolase"/>
    <property type="match status" value="1"/>
</dbReference>
<dbReference type="GeneID" id="108618883"/>
<dbReference type="InterPro" id="IPR011949">
    <property type="entry name" value="HAD-SF_hydro_IA_REG-2-like"/>
</dbReference>
<dbReference type="RefSeq" id="XP_017870573.1">
    <property type="nucleotide sequence ID" value="XM_018015084.1"/>
</dbReference>
<dbReference type="InterPro" id="IPR051828">
    <property type="entry name" value="HAD-like_hydrolase_domain"/>
</dbReference>
<dbReference type="InterPro" id="IPR023214">
    <property type="entry name" value="HAD_sf"/>
</dbReference>
<name>A0ABM1PTN7_DROAR</name>
<dbReference type="PANTHER" id="PTHR46191:SF2">
    <property type="entry name" value="HALOACID DEHALOGENASE-LIKE HYDROLASE DOMAIN-CONTAINING PROTEIN 3"/>
    <property type="match status" value="1"/>
</dbReference>
<dbReference type="SFLD" id="SFLDS00003">
    <property type="entry name" value="Haloacid_Dehalogenase"/>
    <property type="match status" value="1"/>
</dbReference>
<dbReference type="CDD" id="cd16415">
    <property type="entry name" value="HAD_dREG-2_like"/>
    <property type="match status" value="1"/>
</dbReference>
<dbReference type="SUPFAM" id="SSF56784">
    <property type="entry name" value="HAD-like"/>
    <property type="match status" value="1"/>
</dbReference>
<reference evidence="2" key="3">
    <citation type="submission" date="2025-08" db="UniProtKB">
        <authorList>
            <consortium name="RefSeq"/>
        </authorList>
    </citation>
    <scope>IDENTIFICATION</scope>
    <source>
        <tissue evidence="2">Whole organism</tissue>
    </source>
</reference>
<protein>
    <submittedName>
        <fullName evidence="2">Rhythmically expressed gene 2 protein</fullName>
    </submittedName>
</protein>
<reference evidence="1" key="2">
    <citation type="journal article" date="2016" name="G3 (Bethesda)">
        <title>Genome Evolution in Three Species of Cactophilic Drosophila.</title>
        <authorList>
            <person name="Sanchez-Flores A."/>
            <person name="Penazola F."/>
            <person name="Carpinteyro-Ponce J."/>
            <person name="Nazario-Yepiz N."/>
            <person name="Abreu-Goodger C."/>
            <person name="Machado C.A."/>
            <person name="Markow T.A."/>
        </authorList>
    </citation>
    <scope>NUCLEOTIDE SEQUENCE [LARGE SCALE GENOMIC DNA]</scope>
</reference>
<dbReference type="PANTHER" id="PTHR46191">
    <property type="match status" value="1"/>
</dbReference>
<dbReference type="PRINTS" id="PR00413">
    <property type="entry name" value="HADHALOGNASE"/>
</dbReference>